<sequence length="622" mass="67671">MDDDSNQVLTHMHHVKLDDICSNLHGAQIYTAAYFELGALNRATVDELDAHMDTLSLFKLVDSSYGLTLHSLIYHVTRWIPAVQHVRAWKVWELSGSEHLQNTYDFPETLCILGDPGYAPDDDSSVREADLRLFCLAVVPPPIKPAVMPSSSKSVDVPVPSASRASIFSKKVPKPKMICTPQAPREPSFASPTKKQVSMVLPPKNAKSSPPMMCKCLHAPEPVKTTLVLKVDKAPPAKPVAPKLAVQMHATTKKKVPMPTKPKPTVKKPILMDSSSDSEVEHESDGEEDTMEGSHGEAPEGEGWLSDKIEVPLIKKPHLVHAEGSNPPPPLPTDPVPPLPVTEPPSKSKGKGKATEPSSPASPSLRGHATRNKRSPPCSSKDHCKTHKSPVPSGSKAGNAVTPTLEADNIDLQFHEPPSRQALESMKLSMLPPAPNSLTKAPMQVCNGWEYVYRCHSNIDPHFIHPPLLTWPCYNCTLFGYPDECEFKGEVGKEVCTRCKTGHHGPCSARWDANQLHRAATLLDPLTLSSDSAICCGVDHVERINAKIALLGRAMHCLHEDCEKIVGKLADGLDAISSHKHGTEIIDAYMQISNFLKSLVIRLGEDVEDSDAEGRASEAGAA</sequence>
<organism evidence="2 3">
    <name type="scientific">Armillaria gallica</name>
    <name type="common">Bulbous honey fungus</name>
    <name type="synonym">Armillaria bulbosa</name>
    <dbReference type="NCBI Taxonomy" id="47427"/>
    <lineage>
        <taxon>Eukaryota</taxon>
        <taxon>Fungi</taxon>
        <taxon>Dikarya</taxon>
        <taxon>Basidiomycota</taxon>
        <taxon>Agaricomycotina</taxon>
        <taxon>Agaricomycetes</taxon>
        <taxon>Agaricomycetidae</taxon>
        <taxon>Agaricales</taxon>
        <taxon>Marasmiineae</taxon>
        <taxon>Physalacriaceae</taxon>
        <taxon>Armillaria</taxon>
    </lineage>
</organism>
<dbReference type="EMBL" id="KZ293644">
    <property type="protein sequence ID" value="PBL03909.1"/>
    <property type="molecule type" value="Genomic_DNA"/>
</dbReference>
<proteinExistence type="predicted"/>
<feature type="region of interest" description="Disordered" evidence="1">
    <location>
        <begin position="180"/>
        <end position="208"/>
    </location>
</feature>
<feature type="compositionally biased region" description="Acidic residues" evidence="1">
    <location>
        <begin position="276"/>
        <end position="291"/>
    </location>
</feature>
<dbReference type="Proteomes" id="UP000217790">
    <property type="component" value="Unassembled WGS sequence"/>
</dbReference>
<evidence type="ECO:0000256" key="1">
    <source>
        <dbReference type="SAM" id="MobiDB-lite"/>
    </source>
</evidence>
<protein>
    <submittedName>
        <fullName evidence="2">Uncharacterized protein</fullName>
    </submittedName>
</protein>
<accession>A0A2H3EMV0</accession>
<gene>
    <name evidence="2" type="ORF">ARMGADRAFT_1022465</name>
</gene>
<feature type="compositionally biased region" description="Pro residues" evidence="1">
    <location>
        <begin position="326"/>
        <end position="343"/>
    </location>
</feature>
<dbReference type="AlphaFoldDB" id="A0A2H3EMV0"/>
<evidence type="ECO:0000313" key="2">
    <source>
        <dbReference type="EMBL" id="PBL03909.1"/>
    </source>
</evidence>
<evidence type="ECO:0000313" key="3">
    <source>
        <dbReference type="Proteomes" id="UP000217790"/>
    </source>
</evidence>
<feature type="region of interest" description="Disordered" evidence="1">
    <location>
        <begin position="320"/>
        <end position="401"/>
    </location>
</feature>
<keyword evidence="3" id="KW-1185">Reference proteome</keyword>
<feature type="region of interest" description="Disordered" evidence="1">
    <location>
        <begin position="250"/>
        <end position="303"/>
    </location>
</feature>
<name>A0A2H3EMV0_ARMGA</name>
<reference evidence="3" key="1">
    <citation type="journal article" date="2017" name="Nat. Ecol. Evol.">
        <title>Genome expansion and lineage-specific genetic innovations in the forest pathogenic fungi Armillaria.</title>
        <authorList>
            <person name="Sipos G."/>
            <person name="Prasanna A.N."/>
            <person name="Walter M.C."/>
            <person name="O'Connor E."/>
            <person name="Balint B."/>
            <person name="Krizsan K."/>
            <person name="Kiss B."/>
            <person name="Hess J."/>
            <person name="Varga T."/>
            <person name="Slot J."/>
            <person name="Riley R."/>
            <person name="Boka B."/>
            <person name="Rigling D."/>
            <person name="Barry K."/>
            <person name="Lee J."/>
            <person name="Mihaltcheva S."/>
            <person name="LaButti K."/>
            <person name="Lipzen A."/>
            <person name="Waldron R."/>
            <person name="Moloney N.M."/>
            <person name="Sperisen C."/>
            <person name="Kredics L."/>
            <person name="Vagvoelgyi C."/>
            <person name="Patrignani A."/>
            <person name="Fitzpatrick D."/>
            <person name="Nagy I."/>
            <person name="Doyle S."/>
            <person name="Anderson J.B."/>
            <person name="Grigoriev I.V."/>
            <person name="Gueldener U."/>
            <person name="Muensterkoetter M."/>
            <person name="Nagy L.G."/>
        </authorList>
    </citation>
    <scope>NUCLEOTIDE SEQUENCE [LARGE SCALE GENOMIC DNA]</scope>
    <source>
        <strain evidence="3">Ar21-2</strain>
    </source>
</reference>
<dbReference type="OrthoDB" id="3032926at2759"/>
<dbReference type="InParanoid" id="A0A2H3EMV0"/>
<dbReference type="STRING" id="47427.A0A2H3EMV0"/>
<dbReference type="OMA" id="DHVERIN"/>